<dbReference type="KEGG" id="dya:Dyak_GE10634"/>
<proteinExistence type="inferred from homology"/>
<evidence type="ECO:0000256" key="7">
    <source>
        <dbReference type="ARBA" id="ARBA00022553"/>
    </source>
</evidence>
<evidence type="ECO:0000256" key="4">
    <source>
        <dbReference type="ARBA" id="ARBA00004635"/>
    </source>
</evidence>
<dbReference type="EMBL" id="CM000160">
    <property type="protein sequence ID" value="EDW98636.2"/>
    <property type="molecule type" value="Genomic_DNA"/>
</dbReference>
<dbReference type="GO" id="GO:0005829">
    <property type="term" value="C:cytosol"/>
    <property type="evidence" value="ECO:0007669"/>
    <property type="project" value="UniProtKB-SubCell"/>
</dbReference>
<evidence type="ECO:0000256" key="15">
    <source>
        <dbReference type="ARBA" id="ARBA00023288"/>
    </source>
</evidence>
<dbReference type="SUPFAM" id="SSF81601">
    <property type="entry name" value="Protein serine/threonine phosphatase 2C, C-terminal domain"/>
    <property type="match status" value="1"/>
</dbReference>
<dbReference type="CDD" id="cd00143">
    <property type="entry name" value="PP2Cc"/>
    <property type="match status" value="1"/>
</dbReference>
<comment type="subcellular location">
    <subcellularLocation>
        <location evidence="3">Cytoplasm</location>
        <location evidence="3">Cytosol</location>
    </subcellularLocation>
    <subcellularLocation>
        <location evidence="4">Membrane</location>
        <topology evidence="4">Lipid-anchor</topology>
    </subcellularLocation>
</comment>
<evidence type="ECO:0000256" key="13">
    <source>
        <dbReference type="ARBA" id="ARBA00023136"/>
    </source>
</evidence>
<keyword evidence="20" id="KW-1185">Reference proteome</keyword>
<evidence type="ECO:0000256" key="1">
    <source>
        <dbReference type="ARBA" id="ARBA00001936"/>
    </source>
</evidence>
<evidence type="ECO:0000256" key="6">
    <source>
        <dbReference type="ARBA" id="ARBA00022490"/>
    </source>
</evidence>
<dbReference type="AlphaFoldDB" id="B4PSU9"/>
<dbReference type="SMR" id="B4PSU9"/>
<gene>
    <name evidence="19" type="primary">Dyak\GE10634</name>
    <name evidence="19" type="synonym">dyak_GLEANR_10541</name>
    <name evidence="19" type="synonym">GE10634</name>
    <name evidence="19" type="ORF">Dyak_GE10634</name>
</gene>
<comment type="cofactor">
    <cofactor evidence="1">
        <name>Mn(2+)</name>
        <dbReference type="ChEBI" id="CHEBI:29035"/>
    </cofactor>
</comment>
<reference evidence="19 20" key="1">
    <citation type="journal article" date="2007" name="Nature">
        <title>Evolution of genes and genomes on the Drosophila phylogeny.</title>
        <authorList>
            <consortium name="Drosophila 12 Genomes Consortium"/>
            <person name="Clark A.G."/>
            <person name="Eisen M.B."/>
            <person name="Smith D.R."/>
            <person name="Bergman C.M."/>
            <person name="Oliver B."/>
            <person name="Markow T.A."/>
            <person name="Kaufman T.C."/>
            <person name="Kellis M."/>
            <person name="Gelbart W."/>
            <person name="Iyer V.N."/>
            <person name="Pollard D.A."/>
            <person name="Sackton T.B."/>
            <person name="Larracuente A.M."/>
            <person name="Singh N.D."/>
            <person name="Abad J.P."/>
            <person name="Abt D.N."/>
            <person name="Adryan B."/>
            <person name="Aguade M."/>
            <person name="Akashi H."/>
            <person name="Anderson W.W."/>
            <person name="Aquadro C.F."/>
            <person name="Ardell D.H."/>
            <person name="Arguello R."/>
            <person name="Artieri C.G."/>
            <person name="Barbash D.A."/>
            <person name="Barker D."/>
            <person name="Barsanti P."/>
            <person name="Batterham P."/>
            <person name="Batzoglou S."/>
            <person name="Begun D."/>
            <person name="Bhutkar A."/>
            <person name="Blanco E."/>
            <person name="Bosak S.A."/>
            <person name="Bradley R.K."/>
            <person name="Brand A.D."/>
            <person name="Brent M.R."/>
            <person name="Brooks A.N."/>
            <person name="Brown R.H."/>
            <person name="Butlin R.K."/>
            <person name="Caggese C."/>
            <person name="Calvi B.R."/>
            <person name="Bernardo de Carvalho A."/>
            <person name="Caspi A."/>
            <person name="Castrezana S."/>
            <person name="Celniker S.E."/>
            <person name="Chang J.L."/>
            <person name="Chapple C."/>
            <person name="Chatterji S."/>
            <person name="Chinwalla A."/>
            <person name="Civetta A."/>
            <person name="Clifton S.W."/>
            <person name="Comeron J.M."/>
            <person name="Costello J.C."/>
            <person name="Coyne J.A."/>
            <person name="Daub J."/>
            <person name="David R.G."/>
            <person name="Delcher A.L."/>
            <person name="Delehaunty K."/>
            <person name="Do C.B."/>
            <person name="Ebling H."/>
            <person name="Edwards K."/>
            <person name="Eickbush T."/>
            <person name="Evans J.D."/>
            <person name="Filipski A."/>
            <person name="Findeiss S."/>
            <person name="Freyhult E."/>
            <person name="Fulton L."/>
            <person name="Fulton R."/>
            <person name="Garcia A.C."/>
            <person name="Gardiner A."/>
            <person name="Garfield D.A."/>
            <person name="Garvin B.E."/>
            <person name="Gibson G."/>
            <person name="Gilbert D."/>
            <person name="Gnerre S."/>
            <person name="Godfrey J."/>
            <person name="Good R."/>
            <person name="Gotea V."/>
            <person name="Gravely B."/>
            <person name="Greenberg A.J."/>
            <person name="Griffiths-Jones S."/>
            <person name="Gross S."/>
            <person name="Guigo R."/>
            <person name="Gustafson E.A."/>
            <person name="Haerty W."/>
            <person name="Hahn M.W."/>
            <person name="Halligan D.L."/>
            <person name="Halpern A.L."/>
            <person name="Halter G.M."/>
            <person name="Han M.V."/>
            <person name="Heger A."/>
            <person name="Hillier L."/>
            <person name="Hinrichs A.S."/>
            <person name="Holmes I."/>
            <person name="Hoskins R.A."/>
            <person name="Hubisz M.J."/>
            <person name="Hultmark D."/>
            <person name="Huntley M.A."/>
            <person name="Jaffe D.B."/>
            <person name="Jagadeeshan S."/>
            <person name="Jeck W.R."/>
            <person name="Johnson J."/>
            <person name="Jones C.D."/>
            <person name="Jordan W.C."/>
            <person name="Karpen G.H."/>
            <person name="Kataoka E."/>
            <person name="Keightley P.D."/>
            <person name="Kheradpour P."/>
            <person name="Kirkness E.F."/>
            <person name="Koerich L.B."/>
            <person name="Kristiansen K."/>
            <person name="Kudrna D."/>
            <person name="Kulathinal R.J."/>
            <person name="Kumar S."/>
            <person name="Kwok R."/>
            <person name="Lander E."/>
            <person name="Langley C.H."/>
            <person name="Lapoint R."/>
            <person name="Lazzaro B.P."/>
            <person name="Lee S.J."/>
            <person name="Levesque L."/>
            <person name="Li R."/>
            <person name="Lin C.F."/>
            <person name="Lin M.F."/>
            <person name="Lindblad-Toh K."/>
            <person name="Llopart A."/>
            <person name="Long M."/>
            <person name="Low L."/>
            <person name="Lozovsky E."/>
            <person name="Lu J."/>
            <person name="Luo M."/>
            <person name="Machado C.A."/>
            <person name="Makalowski W."/>
            <person name="Marzo M."/>
            <person name="Matsuda M."/>
            <person name="Matzkin L."/>
            <person name="McAllister B."/>
            <person name="McBride C.S."/>
            <person name="McKernan B."/>
            <person name="McKernan K."/>
            <person name="Mendez-Lago M."/>
            <person name="Minx P."/>
            <person name="Mollenhauer M.U."/>
            <person name="Montooth K."/>
            <person name="Mount S.M."/>
            <person name="Mu X."/>
            <person name="Myers E."/>
            <person name="Negre B."/>
            <person name="Newfeld S."/>
            <person name="Nielsen R."/>
            <person name="Noor M.A."/>
            <person name="O'Grady P."/>
            <person name="Pachter L."/>
            <person name="Papaceit M."/>
            <person name="Parisi M.J."/>
            <person name="Parisi M."/>
            <person name="Parts L."/>
            <person name="Pedersen J.S."/>
            <person name="Pesole G."/>
            <person name="Phillippy A.M."/>
            <person name="Ponting C.P."/>
            <person name="Pop M."/>
            <person name="Porcelli D."/>
            <person name="Powell J.R."/>
            <person name="Prohaska S."/>
            <person name="Pruitt K."/>
            <person name="Puig M."/>
            <person name="Quesneville H."/>
            <person name="Ram K.R."/>
            <person name="Rand D."/>
            <person name="Rasmussen M.D."/>
            <person name="Reed L.K."/>
            <person name="Reenan R."/>
            <person name="Reily A."/>
            <person name="Remington K.A."/>
            <person name="Rieger T.T."/>
            <person name="Ritchie M.G."/>
            <person name="Robin C."/>
            <person name="Rogers Y.H."/>
            <person name="Rohde C."/>
            <person name="Rozas J."/>
            <person name="Rubenfield M.J."/>
            <person name="Ruiz A."/>
            <person name="Russo S."/>
            <person name="Salzberg S.L."/>
            <person name="Sanchez-Gracia A."/>
            <person name="Saranga D.J."/>
            <person name="Sato H."/>
            <person name="Schaeffer S.W."/>
            <person name="Schatz M.C."/>
            <person name="Schlenke T."/>
            <person name="Schwartz R."/>
            <person name="Segarra C."/>
            <person name="Singh R.S."/>
            <person name="Sirot L."/>
            <person name="Sirota M."/>
            <person name="Sisneros N.B."/>
            <person name="Smith C.D."/>
            <person name="Smith T.F."/>
            <person name="Spieth J."/>
            <person name="Stage D.E."/>
            <person name="Stark A."/>
            <person name="Stephan W."/>
            <person name="Strausberg R.L."/>
            <person name="Strempel S."/>
            <person name="Sturgill D."/>
            <person name="Sutton G."/>
            <person name="Sutton G.G."/>
            <person name="Tao W."/>
            <person name="Teichmann S."/>
            <person name="Tobari Y.N."/>
            <person name="Tomimura Y."/>
            <person name="Tsolas J.M."/>
            <person name="Valente V.L."/>
            <person name="Venter E."/>
            <person name="Venter J.C."/>
            <person name="Vicario S."/>
            <person name="Vieira F.G."/>
            <person name="Vilella A.J."/>
            <person name="Villasante A."/>
            <person name="Walenz B."/>
            <person name="Wang J."/>
            <person name="Wasserman M."/>
            <person name="Watts T."/>
            <person name="Wilson D."/>
            <person name="Wilson R.K."/>
            <person name="Wing R.A."/>
            <person name="Wolfner M.F."/>
            <person name="Wong A."/>
            <person name="Wong G.K."/>
            <person name="Wu C.I."/>
            <person name="Wu G."/>
            <person name="Yamamoto D."/>
            <person name="Yang H.P."/>
            <person name="Yang S.P."/>
            <person name="Yorke J.A."/>
            <person name="Yoshida K."/>
            <person name="Zdobnov E."/>
            <person name="Zhang P."/>
            <person name="Zhang Y."/>
            <person name="Zimin A.V."/>
            <person name="Baldwin J."/>
            <person name="Abdouelleil A."/>
            <person name="Abdulkadir J."/>
            <person name="Abebe A."/>
            <person name="Abera B."/>
            <person name="Abreu J."/>
            <person name="Acer S.C."/>
            <person name="Aftuck L."/>
            <person name="Alexander A."/>
            <person name="An P."/>
            <person name="Anderson E."/>
            <person name="Anderson S."/>
            <person name="Arachi H."/>
            <person name="Azer M."/>
            <person name="Bachantsang P."/>
            <person name="Barry A."/>
            <person name="Bayul T."/>
            <person name="Berlin A."/>
            <person name="Bessette D."/>
            <person name="Bloom T."/>
            <person name="Blye J."/>
            <person name="Boguslavskiy L."/>
            <person name="Bonnet C."/>
            <person name="Boukhgalter B."/>
            <person name="Bourzgui I."/>
            <person name="Brown A."/>
            <person name="Cahill P."/>
            <person name="Channer S."/>
            <person name="Cheshatsang Y."/>
            <person name="Chuda L."/>
            <person name="Citroen M."/>
            <person name="Collymore A."/>
            <person name="Cooke P."/>
            <person name="Costello M."/>
            <person name="D'Aco K."/>
            <person name="Daza R."/>
            <person name="De Haan G."/>
            <person name="DeGray S."/>
            <person name="DeMaso C."/>
            <person name="Dhargay N."/>
            <person name="Dooley K."/>
            <person name="Dooley E."/>
            <person name="Doricent M."/>
            <person name="Dorje P."/>
            <person name="Dorjee K."/>
            <person name="Dupes A."/>
            <person name="Elong R."/>
            <person name="Falk J."/>
            <person name="Farina A."/>
            <person name="Faro S."/>
            <person name="Ferguson D."/>
            <person name="Fisher S."/>
            <person name="Foley C.D."/>
            <person name="Franke A."/>
            <person name="Friedrich D."/>
            <person name="Gadbois L."/>
            <person name="Gearin G."/>
            <person name="Gearin C.R."/>
            <person name="Giannoukos G."/>
            <person name="Goode T."/>
            <person name="Graham J."/>
            <person name="Grandbois E."/>
            <person name="Grewal S."/>
            <person name="Gyaltsen K."/>
            <person name="Hafez N."/>
            <person name="Hagos B."/>
            <person name="Hall J."/>
            <person name="Henson C."/>
            <person name="Hollinger A."/>
            <person name="Honan T."/>
            <person name="Huard M.D."/>
            <person name="Hughes L."/>
            <person name="Hurhula B."/>
            <person name="Husby M.E."/>
            <person name="Kamat A."/>
            <person name="Kanga B."/>
            <person name="Kashin S."/>
            <person name="Khazanovich D."/>
            <person name="Kisner P."/>
            <person name="Lance K."/>
            <person name="Lara M."/>
            <person name="Lee W."/>
            <person name="Lennon N."/>
            <person name="Letendre F."/>
            <person name="LeVine R."/>
            <person name="Lipovsky A."/>
            <person name="Liu X."/>
            <person name="Liu J."/>
            <person name="Liu S."/>
            <person name="Lokyitsang T."/>
            <person name="Lokyitsang Y."/>
            <person name="Lubonja R."/>
            <person name="Lui A."/>
            <person name="MacDonald P."/>
            <person name="Magnisalis V."/>
            <person name="Maru K."/>
            <person name="Matthews C."/>
            <person name="McCusker W."/>
            <person name="McDonough S."/>
            <person name="Mehta T."/>
            <person name="Meldrim J."/>
            <person name="Meneus L."/>
            <person name="Mihai O."/>
            <person name="Mihalev A."/>
            <person name="Mihova T."/>
            <person name="Mittelman R."/>
            <person name="Mlenga V."/>
            <person name="Montmayeur A."/>
            <person name="Mulrain L."/>
            <person name="Navidi A."/>
            <person name="Naylor J."/>
            <person name="Negash T."/>
            <person name="Nguyen T."/>
            <person name="Nguyen N."/>
            <person name="Nicol R."/>
            <person name="Norbu C."/>
            <person name="Norbu N."/>
            <person name="Novod N."/>
            <person name="O'Neill B."/>
            <person name="Osman S."/>
            <person name="Markiewicz E."/>
            <person name="Oyono O.L."/>
            <person name="Patti C."/>
            <person name="Phunkhang P."/>
            <person name="Pierre F."/>
            <person name="Priest M."/>
            <person name="Raghuraman S."/>
            <person name="Rege F."/>
            <person name="Reyes R."/>
            <person name="Rise C."/>
            <person name="Rogov P."/>
            <person name="Ross K."/>
            <person name="Ryan E."/>
            <person name="Settipalli S."/>
            <person name="Shea T."/>
            <person name="Sherpa N."/>
            <person name="Shi L."/>
            <person name="Shih D."/>
            <person name="Sparrow T."/>
            <person name="Spaulding J."/>
            <person name="Stalker J."/>
            <person name="Stange-Thomann N."/>
            <person name="Stavropoulos S."/>
            <person name="Stone C."/>
            <person name="Strader C."/>
            <person name="Tesfaye S."/>
            <person name="Thomson T."/>
            <person name="Thoulutsang Y."/>
            <person name="Thoulutsang D."/>
            <person name="Topham K."/>
            <person name="Topping I."/>
            <person name="Tsamla T."/>
            <person name="Vassiliev H."/>
            <person name="Vo A."/>
            <person name="Wangchuk T."/>
            <person name="Wangdi T."/>
            <person name="Weiand M."/>
            <person name="Wilkinson J."/>
            <person name="Wilson A."/>
            <person name="Yadav S."/>
            <person name="Young G."/>
            <person name="Yu Q."/>
            <person name="Zembek L."/>
            <person name="Zhong D."/>
            <person name="Zimmer A."/>
            <person name="Zwirko Z."/>
            <person name="Jaffe D.B."/>
            <person name="Alvarez P."/>
            <person name="Brockman W."/>
            <person name="Butler J."/>
            <person name="Chin C."/>
            <person name="Gnerre S."/>
            <person name="Grabherr M."/>
            <person name="Kleber M."/>
            <person name="Mauceli E."/>
            <person name="MacCallum I."/>
        </authorList>
    </citation>
    <scope>NUCLEOTIDE SEQUENCE [LARGE SCALE GENOMIC DNA]</scope>
    <source>
        <strain evidence="20">Tai18E2 / Tucson 14021-0261.01</strain>
    </source>
</reference>
<evidence type="ECO:0000256" key="3">
    <source>
        <dbReference type="ARBA" id="ARBA00004514"/>
    </source>
</evidence>
<comment type="cofactor">
    <cofactor evidence="2">
        <name>Mg(2+)</name>
        <dbReference type="ChEBI" id="CHEBI:18420"/>
    </cofactor>
</comment>
<protein>
    <recommendedName>
        <fullName evidence="18">PPM-type phosphatase domain-containing protein</fullName>
    </recommendedName>
</protein>
<dbReference type="InterPro" id="IPR036580">
    <property type="entry name" value="PP2C_C_sf"/>
</dbReference>
<dbReference type="GO" id="GO:0030145">
    <property type="term" value="F:manganese ion binding"/>
    <property type="evidence" value="ECO:0007669"/>
    <property type="project" value="InterPro"/>
</dbReference>
<dbReference type="SMART" id="SM00332">
    <property type="entry name" value="PP2Cc"/>
    <property type="match status" value="1"/>
</dbReference>
<dbReference type="InterPro" id="IPR000222">
    <property type="entry name" value="PP2C_BS"/>
</dbReference>
<evidence type="ECO:0000256" key="2">
    <source>
        <dbReference type="ARBA" id="ARBA00001946"/>
    </source>
</evidence>
<evidence type="ECO:0000256" key="16">
    <source>
        <dbReference type="RuleBase" id="RU003465"/>
    </source>
</evidence>
<dbReference type="SUPFAM" id="SSF81606">
    <property type="entry name" value="PP2C-like"/>
    <property type="match status" value="1"/>
</dbReference>
<dbReference type="Proteomes" id="UP000002282">
    <property type="component" value="Chromosome 3R"/>
</dbReference>
<comment type="similarity">
    <text evidence="5 16">Belongs to the PP2C family.</text>
</comment>
<organism evidence="19 20">
    <name type="scientific">Drosophila yakuba</name>
    <name type="common">Fruit fly</name>
    <dbReference type="NCBI Taxonomy" id="7245"/>
    <lineage>
        <taxon>Eukaryota</taxon>
        <taxon>Metazoa</taxon>
        <taxon>Ecdysozoa</taxon>
        <taxon>Arthropoda</taxon>
        <taxon>Hexapoda</taxon>
        <taxon>Insecta</taxon>
        <taxon>Pterygota</taxon>
        <taxon>Neoptera</taxon>
        <taxon>Endopterygota</taxon>
        <taxon>Diptera</taxon>
        <taxon>Brachycera</taxon>
        <taxon>Muscomorpha</taxon>
        <taxon>Ephydroidea</taxon>
        <taxon>Drosophilidae</taxon>
        <taxon>Drosophila</taxon>
        <taxon>Sophophora</taxon>
    </lineage>
</organism>
<dbReference type="eggNOG" id="KOG0697">
    <property type="taxonomic scope" value="Eukaryota"/>
</dbReference>
<keyword evidence="9" id="KW-0479">Metal-binding</keyword>
<keyword evidence="8" id="KW-0519">Myristate</keyword>
<dbReference type="OrthoDB" id="10264738at2759"/>
<keyword evidence="11" id="KW-0460">Magnesium</keyword>
<evidence type="ECO:0000256" key="5">
    <source>
        <dbReference type="ARBA" id="ARBA00006702"/>
    </source>
</evidence>
<keyword evidence="13" id="KW-0472">Membrane</keyword>
<evidence type="ECO:0000259" key="18">
    <source>
        <dbReference type="PROSITE" id="PS51746"/>
    </source>
</evidence>
<evidence type="ECO:0000256" key="8">
    <source>
        <dbReference type="ARBA" id="ARBA00022707"/>
    </source>
</evidence>
<dbReference type="Gene3D" id="1.10.10.430">
    <property type="entry name" value="Phosphatase 2C, C-terminal domain suprefamily"/>
    <property type="match status" value="1"/>
</dbReference>
<evidence type="ECO:0000256" key="17">
    <source>
        <dbReference type="SAM" id="MobiDB-lite"/>
    </source>
</evidence>
<evidence type="ECO:0000256" key="9">
    <source>
        <dbReference type="ARBA" id="ARBA00022723"/>
    </source>
</evidence>
<reference evidence="19 20" key="2">
    <citation type="journal article" date="2007" name="PLoS Biol.">
        <title>Principles of genome evolution in the Drosophila melanogaster species group.</title>
        <authorList>
            <person name="Ranz J.M."/>
            <person name="Maurin D."/>
            <person name="Chan Y.S."/>
            <person name="von Grotthuss M."/>
            <person name="Hillier L.W."/>
            <person name="Roote J."/>
            <person name="Ashburner M."/>
            <person name="Bergman C.M."/>
        </authorList>
    </citation>
    <scope>NUCLEOTIDE SEQUENCE [LARGE SCALE GENOMIC DNA]</scope>
    <source>
        <strain evidence="20">Tai18E2 / Tucson 14021-0261.01</strain>
    </source>
</reference>
<dbReference type="InterPro" id="IPR036457">
    <property type="entry name" value="PPM-type-like_dom_sf"/>
</dbReference>
<dbReference type="Gene3D" id="3.60.40.10">
    <property type="entry name" value="PPM-type phosphatase domain"/>
    <property type="match status" value="1"/>
</dbReference>
<name>B4PSU9_DROYA</name>
<evidence type="ECO:0000256" key="10">
    <source>
        <dbReference type="ARBA" id="ARBA00022801"/>
    </source>
</evidence>
<evidence type="ECO:0000256" key="14">
    <source>
        <dbReference type="ARBA" id="ARBA00023211"/>
    </source>
</evidence>
<keyword evidence="7" id="KW-0597">Phosphoprotein</keyword>
<evidence type="ECO:0000313" key="19">
    <source>
        <dbReference type="EMBL" id="EDW98636.2"/>
    </source>
</evidence>
<dbReference type="GO" id="GO:0016020">
    <property type="term" value="C:membrane"/>
    <property type="evidence" value="ECO:0007669"/>
    <property type="project" value="UniProtKB-SubCell"/>
</dbReference>
<evidence type="ECO:0000256" key="11">
    <source>
        <dbReference type="ARBA" id="ARBA00022842"/>
    </source>
</evidence>
<evidence type="ECO:0000256" key="12">
    <source>
        <dbReference type="ARBA" id="ARBA00022912"/>
    </source>
</evidence>
<feature type="region of interest" description="Disordered" evidence="17">
    <location>
        <begin position="1"/>
        <end position="22"/>
    </location>
</feature>
<dbReference type="PANTHER" id="PTHR47992">
    <property type="entry name" value="PROTEIN PHOSPHATASE"/>
    <property type="match status" value="1"/>
</dbReference>
<sequence length="419" mass="47517">MDIDASENENEKPTQRKTHSEMPCLKSQIIDIRVQLQPKKFRVLRKNQLDHKMGGFLEKPETEKHAQEGHGNGLRYCVSSMQGWRLEMEDSHAASCRVKDPYAKWSYFAVFDGHAGSQISQHCAEHLLSTILETDSFLREKYEAGIREGFLQLDDDMRKQYQDKQGGSTAICVFVSPDKIYLANCGDSRAVISRNGTAVVSTIDHKPFTPKEQERIQNAGGSVMIKRVNGILAVSRALGDYDFKNDISKSQVDQMVSPEPDITVCNRSEQDEFIVIACDGIWDVMTSNEVCEFISSRLLVTYDLPMIVNSVLDICLHKGSRDNMTLLLLLLPGAPKVDMDAVKAERSLDQTIVQITREVIEKHEIHDFETLIRLMKRMAINIPNLPPGGGLYAKYYIIEQAFHEKFPDTPAEIYDYFSM</sequence>
<dbReference type="FunFam" id="3.60.40.10:FF:000001">
    <property type="entry name" value="protein phosphatase 1B isoform X1"/>
    <property type="match status" value="1"/>
</dbReference>
<dbReference type="InterPro" id="IPR012911">
    <property type="entry name" value="PP2C_C"/>
</dbReference>
<dbReference type="PROSITE" id="PS51746">
    <property type="entry name" value="PPM_2"/>
    <property type="match status" value="1"/>
</dbReference>
<dbReference type="InterPro" id="IPR015655">
    <property type="entry name" value="PP2C"/>
</dbReference>
<dbReference type="Pfam" id="PF00481">
    <property type="entry name" value="PP2C"/>
    <property type="match status" value="1"/>
</dbReference>
<keyword evidence="10 16" id="KW-0378">Hydrolase</keyword>
<keyword evidence="12 16" id="KW-0904">Protein phosphatase</keyword>
<feature type="compositionally biased region" description="Basic and acidic residues" evidence="17">
    <location>
        <begin position="9"/>
        <end position="20"/>
    </location>
</feature>
<dbReference type="PROSITE" id="PS01032">
    <property type="entry name" value="PPM_1"/>
    <property type="match status" value="1"/>
</dbReference>
<accession>B4PSU9</accession>
<dbReference type="InterPro" id="IPR001932">
    <property type="entry name" value="PPM-type_phosphatase-like_dom"/>
</dbReference>
<keyword evidence="6" id="KW-0963">Cytoplasm</keyword>
<dbReference type="GO" id="GO:0000287">
    <property type="term" value="F:magnesium ion binding"/>
    <property type="evidence" value="ECO:0007669"/>
    <property type="project" value="InterPro"/>
</dbReference>
<dbReference type="GO" id="GO:0004722">
    <property type="term" value="F:protein serine/threonine phosphatase activity"/>
    <property type="evidence" value="ECO:0007669"/>
    <property type="project" value="InterPro"/>
</dbReference>
<dbReference type="HOGENOM" id="CLU_013173_4_0_1"/>
<dbReference type="Pfam" id="PF07830">
    <property type="entry name" value="PP2C_C"/>
    <property type="match status" value="1"/>
</dbReference>
<keyword evidence="15" id="KW-0449">Lipoprotein</keyword>
<keyword evidence="14" id="KW-0464">Manganese</keyword>
<evidence type="ECO:0000313" key="20">
    <source>
        <dbReference type="Proteomes" id="UP000002282"/>
    </source>
</evidence>
<feature type="domain" description="PPM-type phosphatase" evidence="18">
    <location>
        <begin position="75"/>
        <end position="331"/>
    </location>
</feature>